<gene>
    <name evidence="5" type="ORF">MEDL_12133</name>
</gene>
<dbReference type="AlphaFoldDB" id="A0A8S3QRM4"/>
<feature type="repeat" description="TPR" evidence="3">
    <location>
        <begin position="196"/>
        <end position="229"/>
    </location>
</feature>
<evidence type="ECO:0000256" key="4">
    <source>
        <dbReference type="SAM" id="MobiDB-lite"/>
    </source>
</evidence>
<dbReference type="Gene3D" id="1.25.40.10">
    <property type="entry name" value="Tetratricopeptide repeat domain"/>
    <property type="match status" value="2"/>
</dbReference>
<reference evidence="5" key="1">
    <citation type="submission" date="2021-03" db="EMBL/GenBank/DDBJ databases">
        <authorList>
            <person name="Bekaert M."/>
        </authorList>
    </citation>
    <scope>NUCLEOTIDE SEQUENCE</scope>
</reference>
<feature type="compositionally biased region" description="Basic and acidic residues" evidence="4">
    <location>
        <begin position="542"/>
        <end position="561"/>
    </location>
</feature>
<dbReference type="InterPro" id="IPR019734">
    <property type="entry name" value="TPR_rpt"/>
</dbReference>
<dbReference type="EMBL" id="CAJPWZ010000644">
    <property type="protein sequence ID" value="CAG2197321.1"/>
    <property type="molecule type" value="Genomic_DNA"/>
</dbReference>
<sequence length="647" mass="74341">MNYVKLFDAVVLDIAKDYEVNVLAAREKSEKLKVHIAKYMQLMENYEKTLELSCMQGFISSEATKRRNNVAMMILNPEQHMSYIKAMSSKHWSNPLIKVSWEVEYVTAMVNYDCICANIDEMCIDIVNMLNDYPTEHLNDMEKAQFCIMRGRMIYNRGLLKMDIDSKESVTYFQQAETIFKSKELKSMQERKIYLADIYNCLGCIHYRQKETEKAIKFHGKALEGHSHNQNERHVTFLANIGACHFRLGIQHPRLKDKEQRKREMNKALKFYNDSITVAEDLRMDRTDIYSRTLKNRGDVLAMLDQYKEAKKDYQEGLDIVKTLYVSTSRSFSSDEIDDEGNNDTINDLVDEGIEIYDKLKNILNTDIFPDDDELLNKIKMNHLYFLKQRHEASELEDTKEFYSVYFTRGQDDDTDSCCSPQGSSIDSGEGSGEETEKSSHNQSRGMSSLHSEIKEEAASNDNTYNRCNIVETKGQFKLPFPAETRLSDDDISNWCPQERTNRRKSSSSSGVSSMGGLTPDVEKVSLVQLRGESLPSGHGISLEETKTDDSDRNEAKSDRLAKRRSTFSSFGSGSLEESNVVDGEVVQKEKKRKRETTRLIDDINGRPTIQYKDEGFFDDSARLIDDINGRPIVQYIDIGFFDDTCS</sequence>
<feature type="compositionally biased region" description="Polar residues" evidence="4">
    <location>
        <begin position="441"/>
        <end position="451"/>
    </location>
</feature>
<keyword evidence="1" id="KW-0677">Repeat</keyword>
<evidence type="ECO:0000256" key="2">
    <source>
        <dbReference type="ARBA" id="ARBA00022803"/>
    </source>
</evidence>
<evidence type="ECO:0000313" key="5">
    <source>
        <dbReference type="EMBL" id="CAG2197321.1"/>
    </source>
</evidence>
<feature type="region of interest" description="Disordered" evidence="4">
    <location>
        <begin position="533"/>
        <end position="595"/>
    </location>
</feature>
<protein>
    <submittedName>
        <fullName evidence="5">Uncharacterized protein</fullName>
    </submittedName>
</protein>
<organism evidence="5 6">
    <name type="scientific">Mytilus edulis</name>
    <name type="common">Blue mussel</name>
    <dbReference type="NCBI Taxonomy" id="6550"/>
    <lineage>
        <taxon>Eukaryota</taxon>
        <taxon>Metazoa</taxon>
        <taxon>Spiralia</taxon>
        <taxon>Lophotrochozoa</taxon>
        <taxon>Mollusca</taxon>
        <taxon>Bivalvia</taxon>
        <taxon>Autobranchia</taxon>
        <taxon>Pteriomorphia</taxon>
        <taxon>Mytilida</taxon>
        <taxon>Mytiloidea</taxon>
        <taxon>Mytilidae</taxon>
        <taxon>Mytilinae</taxon>
        <taxon>Mytilus</taxon>
    </lineage>
</organism>
<feature type="region of interest" description="Disordered" evidence="4">
    <location>
        <begin position="412"/>
        <end position="452"/>
    </location>
</feature>
<dbReference type="SMART" id="SM00028">
    <property type="entry name" value="TPR"/>
    <property type="match status" value="2"/>
</dbReference>
<dbReference type="PANTHER" id="PTHR45641">
    <property type="entry name" value="TETRATRICOPEPTIDE REPEAT PROTEIN (AFU_ORTHOLOGUE AFUA_6G03870)"/>
    <property type="match status" value="1"/>
</dbReference>
<dbReference type="PANTHER" id="PTHR45641:SF19">
    <property type="entry name" value="NEPHROCYSTIN-3"/>
    <property type="match status" value="1"/>
</dbReference>
<dbReference type="Pfam" id="PF13374">
    <property type="entry name" value="TPR_10"/>
    <property type="match status" value="1"/>
</dbReference>
<evidence type="ECO:0000256" key="3">
    <source>
        <dbReference type="PROSITE-ProRule" id="PRU00339"/>
    </source>
</evidence>
<comment type="caution">
    <text evidence="5">The sequence shown here is derived from an EMBL/GenBank/DDBJ whole genome shotgun (WGS) entry which is preliminary data.</text>
</comment>
<accession>A0A8S3QRM4</accession>
<evidence type="ECO:0000256" key="1">
    <source>
        <dbReference type="ARBA" id="ARBA00022737"/>
    </source>
</evidence>
<dbReference type="PROSITE" id="PS50005">
    <property type="entry name" value="TPR"/>
    <property type="match status" value="1"/>
</dbReference>
<name>A0A8S3QRM4_MYTED</name>
<evidence type="ECO:0000313" key="6">
    <source>
        <dbReference type="Proteomes" id="UP000683360"/>
    </source>
</evidence>
<dbReference type="SUPFAM" id="SSF48452">
    <property type="entry name" value="TPR-like"/>
    <property type="match status" value="1"/>
</dbReference>
<keyword evidence="2 3" id="KW-0802">TPR repeat</keyword>
<keyword evidence="6" id="KW-1185">Reference proteome</keyword>
<dbReference type="InterPro" id="IPR011990">
    <property type="entry name" value="TPR-like_helical_dom_sf"/>
</dbReference>
<dbReference type="Proteomes" id="UP000683360">
    <property type="component" value="Unassembled WGS sequence"/>
</dbReference>
<proteinExistence type="predicted"/>
<feature type="compositionally biased region" description="Low complexity" evidence="4">
    <location>
        <begin position="507"/>
        <end position="517"/>
    </location>
</feature>
<feature type="region of interest" description="Disordered" evidence="4">
    <location>
        <begin position="488"/>
        <end position="521"/>
    </location>
</feature>
<feature type="compositionally biased region" description="Low complexity" evidence="4">
    <location>
        <begin position="567"/>
        <end position="579"/>
    </location>
</feature>